<evidence type="ECO:0000256" key="4">
    <source>
        <dbReference type="ARBA" id="ARBA00023136"/>
    </source>
</evidence>
<dbReference type="InterPro" id="IPR005828">
    <property type="entry name" value="MFS_sugar_transport-like"/>
</dbReference>
<evidence type="ECO:0000256" key="2">
    <source>
        <dbReference type="ARBA" id="ARBA00022692"/>
    </source>
</evidence>
<keyword evidence="4 5" id="KW-0472">Membrane</keyword>
<dbReference type="Pfam" id="PF00083">
    <property type="entry name" value="Sugar_tr"/>
    <property type="match status" value="1"/>
</dbReference>
<keyword evidence="6" id="KW-1185">Reference proteome</keyword>
<evidence type="ECO:0000256" key="1">
    <source>
        <dbReference type="ARBA" id="ARBA00004370"/>
    </source>
</evidence>
<dbReference type="GO" id="GO:0016020">
    <property type="term" value="C:membrane"/>
    <property type="evidence" value="ECO:0007669"/>
    <property type="project" value="UniProtKB-SubCell"/>
</dbReference>
<sequence>MVLGIMIVFGRVLISSVTHIATITFVLIVDLMPTGAKAVATQIALLTFNIGIFIPSFLYPNLDQLIGAFAFLPFSFISLGFFVYFYFNLIETKEKEIYENLEILGHMPESVNFVNNVKRKRATSLMPLLEDDEIVRRKMIKYDSFGV</sequence>
<evidence type="ECO:0000313" key="7">
    <source>
        <dbReference type="WBParaSite" id="ACRNAN_scaffold9807.g13157.t1"/>
    </source>
</evidence>
<dbReference type="SUPFAM" id="SSF103473">
    <property type="entry name" value="MFS general substrate transporter"/>
    <property type="match status" value="1"/>
</dbReference>
<dbReference type="AlphaFoldDB" id="A0A914ENN6"/>
<keyword evidence="3 5" id="KW-1133">Transmembrane helix</keyword>
<feature type="transmembrane region" description="Helical" evidence="5">
    <location>
        <begin position="12"/>
        <end position="32"/>
    </location>
</feature>
<evidence type="ECO:0000256" key="5">
    <source>
        <dbReference type="SAM" id="Phobius"/>
    </source>
</evidence>
<dbReference type="InterPro" id="IPR036259">
    <property type="entry name" value="MFS_trans_sf"/>
</dbReference>
<keyword evidence="2 5" id="KW-0812">Transmembrane</keyword>
<dbReference type="GO" id="GO:0022857">
    <property type="term" value="F:transmembrane transporter activity"/>
    <property type="evidence" value="ECO:0007669"/>
    <property type="project" value="InterPro"/>
</dbReference>
<comment type="subcellular location">
    <subcellularLocation>
        <location evidence="1">Membrane</location>
    </subcellularLocation>
</comment>
<organism evidence="6 7">
    <name type="scientific">Acrobeloides nanus</name>
    <dbReference type="NCBI Taxonomy" id="290746"/>
    <lineage>
        <taxon>Eukaryota</taxon>
        <taxon>Metazoa</taxon>
        <taxon>Ecdysozoa</taxon>
        <taxon>Nematoda</taxon>
        <taxon>Chromadorea</taxon>
        <taxon>Rhabditida</taxon>
        <taxon>Tylenchina</taxon>
        <taxon>Cephalobomorpha</taxon>
        <taxon>Cephaloboidea</taxon>
        <taxon>Cephalobidae</taxon>
        <taxon>Acrobeloides</taxon>
    </lineage>
</organism>
<evidence type="ECO:0000256" key="3">
    <source>
        <dbReference type="ARBA" id="ARBA00022989"/>
    </source>
</evidence>
<dbReference type="WBParaSite" id="ACRNAN_scaffold9807.g13157.t1">
    <property type="protein sequence ID" value="ACRNAN_scaffold9807.g13157.t1"/>
    <property type="gene ID" value="ACRNAN_scaffold9807.g13157"/>
</dbReference>
<accession>A0A914ENN6</accession>
<name>A0A914ENN6_9BILA</name>
<feature type="transmembrane region" description="Helical" evidence="5">
    <location>
        <begin position="39"/>
        <end position="59"/>
    </location>
</feature>
<reference evidence="7" key="1">
    <citation type="submission" date="2022-11" db="UniProtKB">
        <authorList>
            <consortium name="WormBaseParasite"/>
        </authorList>
    </citation>
    <scope>IDENTIFICATION</scope>
</reference>
<evidence type="ECO:0000313" key="6">
    <source>
        <dbReference type="Proteomes" id="UP000887540"/>
    </source>
</evidence>
<feature type="transmembrane region" description="Helical" evidence="5">
    <location>
        <begin position="65"/>
        <end position="87"/>
    </location>
</feature>
<dbReference type="Proteomes" id="UP000887540">
    <property type="component" value="Unplaced"/>
</dbReference>
<dbReference type="Gene3D" id="1.20.1250.20">
    <property type="entry name" value="MFS general substrate transporter like domains"/>
    <property type="match status" value="1"/>
</dbReference>
<protein>
    <submittedName>
        <fullName evidence="7">Uncharacterized protein</fullName>
    </submittedName>
</protein>
<proteinExistence type="predicted"/>